<dbReference type="AlphaFoldDB" id="A0A7C4NP67"/>
<reference evidence="1" key="1">
    <citation type="journal article" date="2020" name="mSystems">
        <title>Genome- and Community-Level Interaction Insights into Carbon Utilization and Element Cycling Functions of Hydrothermarchaeota in Hydrothermal Sediment.</title>
        <authorList>
            <person name="Zhou Z."/>
            <person name="Liu Y."/>
            <person name="Xu W."/>
            <person name="Pan J."/>
            <person name="Luo Z.H."/>
            <person name="Li M."/>
        </authorList>
    </citation>
    <scope>NUCLEOTIDE SEQUENCE [LARGE SCALE GENOMIC DNA]</scope>
    <source>
        <strain evidence="1">SpSt-648</strain>
    </source>
</reference>
<name>A0A7C4NP67_STAMA</name>
<organism evidence="1">
    <name type="scientific">Staphylothermus marinus</name>
    <dbReference type="NCBI Taxonomy" id="2280"/>
    <lineage>
        <taxon>Archaea</taxon>
        <taxon>Thermoproteota</taxon>
        <taxon>Thermoprotei</taxon>
        <taxon>Desulfurococcales</taxon>
        <taxon>Desulfurococcaceae</taxon>
        <taxon>Staphylothermus</taxon>
    </lineage>
</organism>
<protein>
    <submittedName>
        <fullName evidence="1">Uncharacterized protein</fullName>
    </submittedName>
</protein>
<accession>A0A7C4NP67</accession>
<dbReference type="EMBL" id="DTBP01000028">
    <property type="protein sequence ID" value="HGQ74244.1"/>
    <property type="molecule type" value="Genomic_DNA"/>
</dbReference>
<evidence type="ECO:0000313" key="1">
    <source>
        <dbReference type="EMBL" id="HGQ74244.1"/>
    </source>
</evidence>
<proteinExistence type="predicted"/>
<comment type="caution">
    <text evidence="1">The sequence shown here is derived from an EMBL/GenBank/DDBJ whole genome shotgun (WGS) entry which is preliminary data.</text>
</comment>
<gene>
    <name evidence="1" type="ORF">ENU20_04115</name>
</gene>
<sequence length="115" mass="13101">MNKLSVESALKDLLIEYGITFEDLFLAMYSENIDVYGELLERIEVKSRDVIETINNLPWKLAALTLFTIQALYLANPSGLYKGYLLTPSREEVVVGNKVRFSGLLFLISRLKNLL</sequence>